<gene>
    <name evidence="1" type="ORF">SMTD_LOCUS2832</name>
</gene>
<accession>A0A183NL47</accession>
<keyword evidence="2" id="KW-1185">Reference proteome</keyword>
<dbReference type="EMBL" id="UZAL01004297">
    <property type="protein sequence ID" value="VDO89867.1"/>
    <property type="molecule type" value="Genomic_DNA"/>
</dbReference>
<dbReference type="AlphaFoldDB" id="A0A183NL47"/>
<sequence>MTKKDVKRDKIVAHFLTFLGKEAHSLLKTLAYPEKPISLPHAIFKELLLNHVKCTSFECRERAKCHKMVRRNDPKVGEFILELQKQAAKSHASDHPRPVPSTSVNFGENWPDHPRSCQSAQSIFWLRMFGIYLVSNLVVMVASGSSAQRGFGLRLQRFWSASLRKQSSDSGYKPLWCGMTTGATNTAHRSWYRSPKMTFVGNSTINDRFPVPPILPSYNRSSADQSHDPNHYLWKV</sequence>
<dbReference type="Proteomes" id="UP000269396">
    <property type="component" value="Unassembled WGS sequence"/>
</dbReference>
<proteinExistence type="predicted"/>
<evidence type="ECO:0000313" key="1">
    <source>
        <dbReference type="EMBL" id="VDO89867.1"/>
    </source>
</evidence>
<name>A0A183NL47_9TREM</name>
<protein>
    <submittedName>
        <fullName evidence="1">Uncharacterized protein</fullName>
    </submittedName>
</protein>
<dbReference type="STRING" id="31246.A0A183NL47"/>
<organism evidence="1 2">
    <name type="scientific">Schistosoma mattheei</name>
    <dbReference type="NCBI Taxonomy" id="31246"/>
    <lineage>
        <taxon>Eukaryota</taxon>
        <taxon>Metazoa</taxon>
        <taxon>Spiralia</taxon>
        <taxon>Lophotrochozoa</taxon>
        <taxon>Platyhelminthes</taxon>
        <taxon>Trematoda</taxon>
        <taxon>Digenea</taxon>
        <taxon>Strigeidida</taxon>
        <taxon>Schistosomatoidea</taxon>
        <taxon>Schistosomatidae</taxon>
        <taxon>Schistosoma</taxon>
    </lineage>
</organism>
<evidence type="ECO:0000313" key="2">
    <source>
        <dbReference type="Proteomes" id="UP000269396"/>
    </source>
</evidence>
<reference evidence="1 2" key="1">
    <citation type="submission" date="2018-11" db="EMBL/GenBank/DDBJ databases">
        <authorList>
            <consortium name="Pathogen Informatics"/>
        </authorList>
    </citation>
    <scope>NUCLEOTIDE SEQUENCE [LARGE SCALE GENOMIC DNA]</scope>
    <source>
        <strain>Denwood</strain>
        <strain evidence="2">Zambia</strain>
    </source>
</reference>